<dbReference type="AlphaFoldDB" id="A0A918R5E6"/>
<reference evidence="2" key="1">
    <citation type="journal article" date="2014" name="Int. J. Syst. Evol. Microbiol.">
        <title>Complete genome sequence of Corynebacterium casei LMG S-19264T (=DSM 44701T), isolated from a smear-ripened cheese.</title>
        <authorList>
            <consortium name="US DOE Joint Genome Institute (JGI-PGF)"/>
            <person name="Walter F."/>
            <person name="Albersmeier A."/>
            <person name="Kalinowski J."/>
            <person name="Ruckert C."/>
        </authorList>
    </citation>
    <scope>NUCLEOTIDE SEQUENCE</scope>
    <source>
        <strain evidence="2">KCTC 12710</strain>
    </source>
</reference>
<organism evidence="2 3">
    <name type="scientific">Algibacter mikhailovii</name>
    <dbReference type="NCBI Taxonomy" id="425498"/>
    <lineage>
        <taxon>Bacteria</taxon>
        <taxon>Pseudomonadati</taxon>
        <taxon>Bacteroidota</taxon>
        <taxon>Flavobacteriia</taxon>
        <taxon>Flavobacteriales</taxon>
        <taxon>Flavobacteriaceae</taxon>
        <taxon>Algibacter</taxon>
    </lineage>
</organism>
<keyword evidence="1" id="KW-0812">Transmembrane</keyword>
<accession>A0A918R5E6</accession>
<keyword evidence="3" id="KW-1185">Reference proteome</keyword>
<keyword evidence="1" id="KW-1133">Transmembrane helix</keyword>
<proteinExistence type="predicted"/>
<dbReference type="EMBL" id="BMWZ01000006">
    <property type="protein sequence ID" value="GGZ86457.1"/>
    <property type="molecule type" value="Genomic_DNA"/>
</dbReference>
<keyword evidence="1" id="KW-0472">Membrane</keyword>
<comment type="caution">
    <text evidence="2">The sequence shown here is derived from an EMBL/GenBank/DDBJ whole genome shotgun (WGS) entry which is preliminary data.</text>
</comment>
<name>A0A918R5E6_9FLAO</name>
<protein>
    <recommendedName>
        <fullName evidence="4">DUF748 domain-containing protein</fullName>
    </recommendedName>
</protein>
<gene>
    <name evidence="2" type="ORF">GCM10007028_25670</name>
</gene>
<evidence type="ECO:0000256" key="1">
    <source>
        <dbReference type="SAM" id="Phobius"/>
    </source>
</evidence>
<evidence type="ECO:0000313" key="2">
    <source>
        <dbReference type="EMBL" id="GGZ86457.1"/>
    </source>
</evidence>
<evidence type="ECO:0000313" key="3">
    <source>
        <dbReference type="Proteomes" id="UP000636004"/>
    </source>
</evidence>
<dbReference type="Proteomes" id="UP000636004">
    <property type="component" value="Unassembled WGS sequence"/>
</dbReference>
<reference evidence="2" key="2">
    <citation type="submission" date="2020-09" db="EMBL/GenBank/DDBJ databases">
        <authorList>
            <person name="Sun Q."/>
            <person name="Kim S."/>
        </authorList>
    </citation>
    <scope>NUCLEOTIDE SEQUENCE</scope>
    <source>
        <strain evidence="2">KCTC 12710</strain>
    </source>
</reference>
<sequence length="575" mass="65117">MFSIDINVIFNLRDMLLAFLYPRLTQLHFKINIGIRMKKVLKGIVFVIVLFFVISKGLEWWLESSFESKINKNPERSYDITYEDFDLDNFFTGVTLTEMKIEPLNAKAGSVVTGRVDHATLNGLVWIDLLVGRRLNMQEIAFVKPVFKVEIGKDSTKNKGGKGLQTMFGDILSRADLKSFSLEKGSVMFLNSETQDTIGQVKNIDILATELETDALQFNHLIPFKMGDINVDIRDGSFQLNDYTFMNLGHFHYNLKNKEILLKEVALGYNKSWVEVSREIGFQNDVIEFDVKEIGIHQLEPSSEFYTQLDIDAGSVSIDGLNIKLQRNKNLQRPADTTKPMFQGMINAIPVDLKLDSLSISNSTLAYGELGLKKLKTGYITIGDINGSVTGITNKEDHQAVVGSLHANIKATLENKAGLNLVMDAPYSNETFQVDLDVDDMKFTDFNSTLKPLVGVEMLSGYIQKIKYHMEANSVYSNNHLVFDYKDLNLEVLKEEDTNEPKRRVFQSAIANAAIHPSNMPGDKKYSTAAYSYQRNIYRSPINYIIHGLIEGFTYIVPKKGIQNLLHKKKKPKKN</sequence>
<evidence type="ECO:0008006" key="4">
    <source>
        <dbReference type="Google" id="ProtNLM"/>
    </source>
</evidence>
<feature type="transmembrane region" description="Helical" evidence="1">
    <location>
        <begin position="40"/>
        <end position="62"/>
    </location>
</feature>